<name>A0AA86VMS4_9FABA</name>
<dbReference type="EMBL" id="OY731405">
    <property type="protein sequence ID" value="CAJ1970641.1"/>
    <property type="molecule type" value="Genomic_DNA"/>
</dbReference>
<keyword evidence="2" id="KW-1185">Reference proteome</keyword>
<accession>A0AA86VMS4</accession>
<evidence type="ECO:0000313" key="2">
    <source>
        <dbReference type="Proteomes" id="UP001189624"/>
    </source>
</evidence>
<reference evidence="1" key="1">
    <citation type="submission" date="2023-10" db="EMBL/GenBank/DDBJ databases">
        <authorList>
            <person name="Domelevo Entfellner J.-B."/>
        </authorList>
    </citation>
    <scope>NUCLEOTIDE SEQUENCE</scope>
</reference>
<dbReference type="AlphaFoldDB" id="A0AA86VMS4"/>
<sequence>MLALTHKGTNPPCFPSRALHPHTLVLLATHWRVSRTRMLLFSRFDSLTYDRVNNTTFIAVYGAVQCAMESSEIKRLAIMQFEDEE</sequence>
<evidence type="ECO:0000313" key="1">
    <source>
        <dbReference type="EMBL" id="CAJ1970641.1"/>
    </source>
</evidence>
<organism evidence="1 2">
    <name type="scientific">Sphenostylis stenocarpa</name>
    <dbReference type="NCBI Taxonomy" id="92480"/>
    <lineage>
        <taxon>Eukaryota</taxon>
        <taxon>Viridiplantae</taxon>
        <taxon>Streptophyta</taxon>
        <taxon>Embryophyta</taxon>
        <taxon>Tracheophyta</taxon>
        <taxon>Spermatophyta</taxon>
        <taxon>Magnoliopsida</taxon>
        <taxon>eudicotyledons</taxon>
        <taxon>Gunneridae</taxon>
        <taxon>Pentapetalae</taxon>
        <taxon>rosids</taxon>
        <taxon>fabids</taxon>
        <taxon>Fabales</taxon>
        <taxon>Fabaceae</taxon>
        <taxon>Papilionoideae</taxon>
        <taxon>50 kb inversion clade</taxon>
        <taxon>NPAAA clade</taxon>
        <taxon>indigoferoid/millettioid clade</taxon>
        <taxon>Phaseoleae</taxon>
        <taxon>Sphenostylis</taxon>
    </lineage>
</organism>
<gene>
    <name evidence="1" type="ORF">AYBTSS11_LOCUS22626</name>
</gene>
<protein>
    <submittedName>
        <fullName evidence="1">Uncharacterized protein</fullName>
    </submittedName>
</protein>
<dbReference type="Gramene" id="rna-AYBTSS11_LOCUS22626">
    <property type="protein sequence ID" value="CAJ1970641.1"/>
    <property type="gene ID" value="gene-AYBTSS11_LOCUS22626"/>
</dbReference>
<proteinExistence type="predicted"/>
<dbReference type="Proteomes" id="UP001189624">
    <property type="component" value="Chromosome 8"/>
</dbReference>